<keyword evidence="2 11" id="KW-0547">Nucleotide-binding</keyword>
<protein>
    <recommendedName>
        <fullName evidence="9">DNA 3'-5' helicase</fullName>
        <ecNumber evidence="9">5.6.2.4</ecNumber>
    </recommendedName>
</protein>
<keyword evidence="14" id="KW-1185">Reference proteome</keyword>
<keyword evidence="6" id="KW-0238">DNA-binding</keyword>
<dbReference type="PANTHER" id="PTHR11070">
    <property type="entry name" value="UVRD / RECB / PCRA DNA HELICASE FAMILY MEMBER"/>
    <property type="match status" value="1"/>
</dbReference>
<evidence type="ECO:0000256" key="11">
    <source>
        <dbReference type="PROSITE-ProRule" id="PRU00560"/>
    </source>
</evidence>
<gene>
    <name evidence="13" type="ORF">DK846_06535</name>
</gene>
<dbReference type="GO" id="GO:0043138">
    <property type="term" value="F:3'-5' DNA helicase activity"/>
    <property type="evidence" value="ECO:0007669"/>
    <property type="project" value="UniProtKB-EC"/>
</dbReference>
<evidence type="ECO:0000256" key="5">
    <source>
        <dbReference type="ARBA" id="ARBA00022840"/>
    </source>
</evidence>
<dbReference type="InterPro" id="IPR000212">
    <property type="entry name" value="DNA_helicase_UvrD/REP"/>
</dbReference>
<dbReference type="InterPro" id="IPR027417">
    <property type="entry name" value="P-loop_NTPase"/>
</dbReference>
<evidence type="ECO:0000256" key="2">
    <source>
        <dbReference type="ARBA" id="ARBA00022741"/>
    </source>
</evidence>
<evidence type="ECO:0000259" key="12">
    <source>
        <dbReference type="PROSITE" id="PS51198"/>
    </source>
</evidence>
<evidence type="ECO:0000256" key="1">
    <source>
        <dbReference type="ARBA" id="ARBA00009922"/>
    </source>
</evidence>
<dbReference type="Pfam" id="PF00580">
    <property type="entry name" value="UvrD-helicase"/>
    <property type="match status" value="1"/>
</dbReference>
<dbReference type="Gene3D" id="1.10.486.10">
    <property type="entry name" value="PCRA, domain 4"/>
    <property type="match status" value="1"/>
</dbReference>
<dbReference type="GO" id="GO:0000725">
    <property type="term" value="P:recombinational repair"/>
    <property type="evidence" value="ECO:0007669"/>
    <property type="project" value="TreeGrafter"/>
</dbReference>
<evidence type="ECO:0000256" key="3">
    <source>
        <dbReference type="ARBA" id="ARBA00022801"/>
    </source>
</evidence>
<dbReference type="GO" id="GO:0005524">
    <property type="term" value="F:ATP binding"/>
    <property type="evidence" value="ECO:0007669"/>
    <property type="project" value="UniProtKB-UniRule"/>
</dbReference>
<dbReference type="InterPro" id="IPR013986">
    <property type="entry name" value="DExx_box_DNA_helicase_dom_sf"/>
</dbReference>
<name>A0A2V2N7Y1_9EURY</name>
<keyword evidence="3 11" id="KW-0378">Hydrolase</keyword>
<keyword evidence="5 11" id="KW-0067">ATP-binding</keyword>
<evidence type="ECO:0000256" key="4">
    <source>
        <dbReference type="ARBA" id="ARBA00022806"/>
    </source>
</evidence>
<evidence type="ECO:0000313" key="14">
    <source>
        <dbReference type="Proteomes" id="UP000245657"/>
    </source>
</evidence>
<dbReference type="SUPFAM" id="SSF52540">
    <property type="entry name" value="P-loop containing nucleoside triphosphate hydrolases"/>
    <property type="match status" value="1"/>
</dbReference>
<feature type="binding site" evidence="11">
    <location>
        <begin position="32"/>
        <end position="39"/>
    </location>
    <ligand>
        <name>ATP</name>
        <dbReference type="ChEBI" id="CHEBI:30616"/>
    </ligand>
</feature>
<dbReference type="Proteomes" id="UP000245657">
    <property type="component" value="Unassembled WGS sequence"/>
</dbReference>
<evidence type="ECO:0000256" key="10">
    <source>
        <dbReference type="ARBA" id="ARBA00048988"/>
    </source>
</evidence>
<dbReference type="Gene3D" id="3.40.50.300">
    <property type="entry name" value="P-loop containing nucleotide triphosphate hydrolases"/>
    <property type="match status" value="2"/>
</dbReference>
<keyword evidence="4 11" id="KW-0347">Helicase</keyword>
<dbReference type="CDD" id="cd17932">
    <property type="entry name" value="DEXQc_UvrD"/>
    <property type="match status" value="1"/>
</dbReference>
<dbReference type="GO" id="GO:0016787">
    <property type="term" value="F:hydrolase activity"/>
    <property type="evidence" value="ECO:0007669"/>
    <property type="project" value="UniProtKB-UniRule"/>
</dbReference>
<evidence type="ECO:0000256" key="9">
    <source>
        <dbReference type="ARBA" id="ARBA00034808"/>
    </source>
</evidence>
<evidence type="ECO:0000256" key="8">
    <source>
        <dbReference type="ARBA" id="ARBA00034617"/>
    </source>
</evidence>
<accession>A0A2V2N7Y1</accession>
<keyword evidence="7" id="KW-0413">Isomerase</keyword>
<dbReference type="InterPro" id="IPR014016">
    <property type="entry name" value="UvrD-like_ATP-bd"/>
</dbReference>
<evidence type="ECO:0000256" key="6">
    <source>
        <dbReference type="ARBA" id="ARBA00023125"/>
    </source>
</evidence>
<dbReference type="EC" id="5.6.2.4" evidence="9"/>
<proteinExistence type="inferred from homology"/>
<comment type="catalytic activity">
    <reaction evidence="8">
        <text>Couples ATP hydrolysis with the unwinding of duplex DNA by translocating in the 3'-5' direction.</text>
        <dbReference type="EC" id="5.6.2.4"/>
    </reaction>
</comment>
<evidence type="ECO:0000313" key="13">
    <source>
        <dbReference type="EMBL" id="PWR72618.1"/>
    </source>
</evidence>
<comment type="caution">
    <text evidence="13">The sequence shown here is derived from an EMBL/GenBank/DDBJ whole genome shotgun (WGS) entry which is preliminary data.</text>
</comment>
<dbReference type="Pfam" id="PF13361">
    <property type="entry name" value="UvrD_C"/>
    <property type="match status" value="1"/>
</dbReference>
<dbReference type="EMBL" id="QGMY01000006">
    <property type="protein sequence ID" value="PWR72618.1"/>
    <property type="molecule type" value="Genomic_DNA"/>
</dbReference>
<feature type="domain" description="UvrD-like helicase ATP-binding" evidence="12">
    <location>
        <begin position="11"/>
        <end position="311"/>
    </location>
</feature>
<sequence>MCGNSMNFNNYSLNENQQRAVDWNEGPLLVLAGPGSGKTLVLTLRATRLLQDNFQASVLALTFTNKAADEMRRRIDEIMGERADRIHLCTFHSFAGDILRQHGSHVGIQPDFSLLTLEEDRIALLDFLLSEKPSHYYEYREYSEKFQLLKEKLKNYTASIPADHHNLLVLLDRLFADSYNCEFKTSITVKTPSWIPIFFEAYCQLLIEHNRLDYGGLLYFAKKLLSENKGVLRITRLAWKYICVDEFQDTNRAQYDLLHLLVDSDNPNLFVVADDDQIIYQWNGASPERLQVLLEDYEMGIVQLPENYRCPSIIIKYANHLIRHNHIRNKYKKPLISLKSNDKSDFVTIQEYSDEYEEYSAISKIIIKNDWNVDECVVLARSGKILEKTAQSLVLNGFTPYYPRRKNEFECSSIRLIYAALRLANTRHDREYLRRLCLEWKNFTERIIEVVDVEAEAALCGGDFLRAWIDIALNEVTCDSHKVLLQKFRQYLVDRLLVIEFLDWFWSIKWSDDPLETEEKETWIDLHNEVIREHSLENITLHLYLQELDLKSKICLQTPGSLSLLTVHAAKGLEYKHVFLIGMVEGIFPSYHAVRKGPICREMEEERRNCFVAITRVKETLCISWAKNYDGYSGKNPSRFIKEMDFLIENDS</sequence>
<dbReference type="AlphaFoldDB" id="A0A2V2N7Y1"/>
<dbReference type="GO" id="GO:0003677">
    <property type="term" value="F:DNA binding"/>
    <property type="evidence" value="ECO:0007669"/>
    <property type="project" value="UniProtKB-KW"/>
</dbReference>
<comment type="similarity">
    <text evidence="1">Belongs to the helicase family. UvrD subfamily.</text>
</comment>
<dbReference type="PROSITE" id="PS51198">
    <property type="entry name" value="UVRD_HELICASE_ATP_BIND"/>
    <property type="match status" value="1"/>
</dbReference>
<comment type="catalytic activity">
    <reaction evidence="10">
        <text>ATP + H2O = ADP + phosphate + H(+)</text>
        <dbReference type="Rhea" id="RHEA:13065"/>
        <dbReference type="ChEBI" id="CHEBI:15377"/>
        <dbReference type="ChEBI" id="CHEBI:15378"/>
        <dbReference type="ChEBI" id="CHEBI:30616"/>
        <dbReference type="ChEBI" id="CHEBI:43474"/>
        <dbReference type="ChEBI" id="CHEBI:456216"/>
        <dbReference type="EC" id="5.6.2.4"/>
    </reaction>
</comment>
<organism evidence="13 14">
    <name type="scientific">Methanospirillum lacunae</name>
    <dbReference type="NCBI Taxonomy" id="668570"/>
    <lineage>
        <taxon>Archaea</taxon>
        <taxon>Methanobacteriati</taxon>
        <taxon>Methanobacteriota</taxon>
        <taxon>Stenosarchaea group</taxon>
        <taxon>Methanomicrobia</taxon>
        <taxon>Methanomicrobiales</taxon>
        <taxon>Methanospirillaceae</taxon>
        <taxon>Methanospirillum</taxon>
    </lineage>
</organism>
<reference evidence="13 14" key="1">
    <citation type="submission" date="2018-05" db="EMBL/GenBank/DDBJ databases">
        <title>Draft genome of Methanospirillum lacunae Ki8-1.</title>
        <authorList>
            <person name="Dueholm M.S."/>
            <person name="Nielsen P.H."/>
            <person name="Bakmann L.F."/>
            <person name="Otzen D.E."/>
        </authorList>
    </citation>
    <scope>NUCLEOTIDE SEQUENCE [LARGE SCALE GENOMIC DNA]</scope>
    <source>
        <strain evidence="13 14">Ki8-1</strain>
    </source>
</reference>
<dbReference type="Gene3D" id="1.10.10.160">
    <property type="match status" value="1"/>
</dbReference>
<dbReference type="InterPro" id="IPR014017">
    <property type="entry name" value="DNA_helicase_UvrD-like_C"/>
</dbReference>
<dbReference type="PANTHER" id="PTHR11070:SF2">
    <property type="entry name" value="ATP-DEPENDENT DNA HELICASE SRS2"/>
    <property type="match status" value="1"/>
</dbReference>
<evidence type="ECO:0000256" key="7">
    <source>
        <dbReference type="ARBA" id="ARBA00023235"/>
    </source>
</evidence>